<sequence length="585" mass="64159">MLAVVLIGGGFSCRAQVLENDLFYFENPQSLYTTVGGLLSSSQEKYSMVVGKKDNSIPMVDYIKRYTPFGAENVEVREGDLPSLDYYFGNRSKVYVVAWRGKERRMDLVDEIYKSHRATLRSRTNMQINGKVVMQAGDVEIEEKVTFMGDTEALHRALIMKLSQSLLSAMVPPMDFYYDLYQYYDPKADATVLALFYRVEINPDMRQKFPEEFSDTMRPDFEKHFKLKHGALSVGVPKPLVPPELIIAIPQPEPEPELPGEPATTVTPQKQEPAQVVTSGSCVLKRSSQTAVSIPASGREVLQFAEAPCTMYILYKRGPLLAIDKESGSKREVTTAYDAMDIASVAVDRKRRLLLYTGRGLICWNGKSIATSPVIFKYDGSAGRNSTVTVTSAGDLLVYGGTSSPTVLLSADGKLLASSDKLKGDRVLMMPDGKVWAKSAFKIVSGSFSGVPVEHSYEDKWGNPLSGVRDMCADGNDLLVCGSNLLTCRNGQWIPLYEPKGTSFSRMAVDREGVIWLVSGEGVVCMGKDGKTPPGTLASLNTPEGKKDLGYTIGLYADANGNLWIVTPGDVIVYNRAGLVGLLAK</sequence>
<dbReference type="AlphaFoldDB" id="A0A374N3F5"/>
<protein>
    <submittedName>
        <fullName evidence="2">Uncharacterized protein</fullName>
    </submittedName>
</protein>
<name>A0A374N3F5_BACUN</name>
<dbReference type="SUPFAM" id="SSF101898">
    <property type="entry name" value="NHL repeat"/>
    <property type="match status" value="1"/>
</dbReference>
<proteinExistence type="predicted"/>
<dbReference type="InterPro" id="IPR015943">
    <property type="entry name" value="WD40/YVTN_repeat-like_dom_sf"/>
</dbReference>
<evidence type="ECO:0000256" key="1">
    <source>
        <dbReference type="SAM" id="MobiDB-lite"/>
    </source>
</evidence>
<comment type="caution">
    <text evidence="2">The sequence shown here is derived from an EMBL/GenBank/DDBJ whole genome shotgun (WGS) entry which is preliminary data.</text>
</comment>
<evidence type="ECO:0000313" key="3">
    <source>
        <dbReference type="Proteomes" id="UP000263754"/>
    </source>
</evidence>
<accession>A0A374N3F5</accession>
<evidence type="ECO:0000313" key="2">
    <source>
        <dbReference type="EMBL" id="RGI77813.1"/>
    </source>
</evidence>
<dbReference type="EMBL" id="QSOF01000006">
    <property type="protein sequence ID" value="RGI77813.1"/>
    <property type="molecule type" value="Genomic_DNA"/>
</dbReference>
<organism evidence="2 3">
    <name type="scientific">Bacteroides uniformis</name>
    <dbReference type="NCBI Taxonomy" id="820"/>
    <lineage>
        <taxon>Bacteria</taxon>
        <taxon>Pseudomonadati</taxon>
        <taxon>Bacteroidota</taxon>
        <taxon>Bacteroidia</taxon>
        <taxon>Bacteroidales</taxon>
        <taxon>Bacteroidaceae</taxon>
        <taxon>Bacteroides</taxon>
    </lineage>
</organism>
<feature type="region of interest" description="Disordered" evidence="1">
    <location>
        <begin position="253"/>
        <end position="272"/>
    </location>
</feature>
<gene>
    <name evidence="2" type="ORF">DXD90_06130</name>
</gene>
<dbReference type="Proteomes" id="UP000263754">
    <property type="component" value="Unassembled WGS sequence"/>
</dbReference>
<reference evidence="2 3" key="1">
    <citation type="submission" date="2018-08" db="EMBL/GenBank/DDBJ databases">
        <title>A genome reference for cultivated species of the human gut microbiota.</title>
        <authorList>
            <person name="Zou Y."/>
            <person name="Xue W."/>
            <person name="Luo G."/>
        </authorList>
    </citation>
    <scope>NUCLEOTIDE SEQUENCE [LARGE SCALE GENOMIC DNA]</scope>
    <source>
        <strain evidence="2 3">TM10-17</strain>
    </source>
</reference>
<dbReference type="Gene3D" id="2.130.10.10">
    <property type="entry name" value="YVTN repeat-like/Quinoprotein amine dehydrogenase"/>
    <property type="match status" value="1"/>
</dbReference>